<dbReference type="EMBL" id="FAXN01000021">
    <property type="protein sequence ID" value="CUV65242.1"/>
    <property type="molecule type" value="Genomic_DNA"/>
</dbReference>
<accession>A0A0S4XLP7</accession>
<proteinExistence type="predicted"/>
<organism evidence="1">
    <name type="scientific">Sulfurovum sp. enrichment culture clone C5</name>
    <dbReference type="NCBI Taxonomy" id="497650"/>
    <lineage>
        <taxon>Bacteria</taxon>
        <taxon>Pseudomonadati</taxon>
        <taxon>Campylobacterota</taxon>
        <taxon>Epsilonproteobacteria</taxon>
        <taxon>Campylobacterales</taxon>
        <taxon>Sulfurovaceae</taxon>
        <taxon>Sulfurovum</taxon>
        <taxon>environmental samples</taxon>
    </lineage>
</organism>
<reference evidence="1" key="1">
    <citation type="submission" date="2015-11" db="EMBL/GenBank/DDBJ databases">
        <authorList>
            <person name="Zhang Y."/>
            <person name="Guo Z."/>
        </authorList>
    </citation>
    <scope>NUCLEOTIDE SEQUENCE</scope>
    <source>
        <strain evidence="1">BN30871</strain>
    </source>
</reference>
<protein>
    <submittedName>
        <fullName evidence="1">Uncharacterized protein</fullName>
    </submittedName>
</protein>
<name>A0A0S4XLP7_9BACT</name>
<evidence type="ECO:0000313" key="1">
    <source>
        <dbReference type="EMBL" id="CUV65242.1"/>
    </source>
</evidence>
<dbReference type="AlphaFoldDB" id="A0A0S4XLP7"/>
<gene>
    <name evidence="1" type="ORF">BN3087_220059</name>
</gene>
<sequence>MRYFKKDSEVFGIEKGQEHIIKNDWIEITKDEALKILNPPLDVAKLNQQEIEKAQKYLTDTDFYMTIDKYETLTADKKQELMVSRQKARDVINNL</sequence>